<keyword evidence="4" id="KW-0560">Oxidoreductase</keyword>
<dbReference type="GO" id="GO:0020037">
    <property type="term" value="F:heme binding"/>
    <property type="evidence" value="ECO:0007669"/>
    <property type="project" value="InterPro"/>
</dbReference>
<dbReference type="CDD" id="cd09819">
    <property type="entry name" value="An_peroxidase_bacterial_1"/>
    <property type="match status" value="1"/>
</dbReference>
<accession>Q82T80</accession>
<dbReference type="GO" id="GO:0006979">
    <property type="term" value="P:response to oxidative stress"/>
    <property type="evidence" value="ECO:0007669"/>
    <property type="project" value="InterPro"/>
</dbReference>
<dbReference type="PANTHER" id="PTHR11475">
    <property type="entry name" value="OXIDASE/PEROXIDASE"/>
    <property type="match status" value="1"/>
</dbReference>
<dbReference type="RefSeq" id="WP_011112554.1">
    <property type="nucleotide sequence ID" value="NC_004757.1"/>
</dbReference>
<dbReference type="PROSITE" id="PS50292">
    <property type="entry name" value="PEROXIDASE_3"/>
    <property type="match status" value="1"/>
</dbReference>
<dbReference type="PRINTS" id="PR00457">
    <property type="entry name" value="ANPEROXIDASE"/>
</dbReference>
<dbReference type="SUPFAM" id="SSF48113">
    <property type="entry name" value="Heme-dependent peroxidases"/>
    <property type="match status" value="1"/>
</dbReference>
<dbReference type="AlphaFoldDB" id="Q82T80"/>
<dbReference type="OrthoDB" id="8549906at2"/>
<keyword evidence="5" id="KW-1185">Reference proteome</keyword>
<name>Q82T80_NITEU</name>
<evidence type="ECO:0000256" key="2">
    <source>
        <dbReference type="ARBA" id="ARBA00022525"/>
    </source>
</evidence>
<keyword evidence="2" id="KW-0964">Secreted</keyword>
<evidence type="ECO:0000313" key="4">
    <source>
        <dbReference type="EMBL" id="CAD85949.1"/>
    </source>
</evidence>
<dbReference type="GO" id="GO:0004601">
    <property type="term" value="F:peroxidase activity"/>
    <property type="evidence" value="ECO:0007669"/>
    <property type="project" value="UniProtKB-KW"/>
</dbReference>
<protein>
    <submittedName>
        <fullName evidence="4">Myeloperoxidase, thyroid peroxidase, cyclooxygenase catalytic domain</fullName>
    </submittedName>
</protein>
<comment type="subcellular location">
    <subcellularLocation>
        <location evidence="1">Secreted</location>
    </subcellularLocation>
</comment>
<dbReference type="Proteomes" id="UP000001416">
    <property type="component" value="Chromosome"/>
</dbReference>
<dbReference type="PANTHER" id="PTHR11475:SF4">
    <property type="entry name" value="CHORION PEROXIDASE"/>
    <property type="match status" value="1"/>
</dbReference>
<dbReference type="InterPro" id="IPR019791">
    <property type="entry name" value="Haem_peroxidase_animal"/>
</dbReference>
<evidence type="ECO:0000313" key="5">
    <source>
        <dbReference type="Proteomes" id="UP000001416"/>
    </source>
</evidence>
<dbReference type="EMBL" id="AL954747">
    <property type="protein sequence ID" value="CAD85949.1"/>
    <property type="molecule type" value="Genomic_DNA"/>
</dbReference>
<dbReference type="Gene3D" id="1.10.640.10">
    <property type="entry name" value="Haem peroxidase domain superfamily, animal type"/>
    <property type="match status" value="1"/>
</dbReference>
<dbReference type="KEGG" id="neu:NE2038"/>
<dbReference type="InterPro" id="IPR037120">
    <property type="entry name" value="Haem_peroxidase_sf_animal"/>
</dbReference>
<sequence>MTWHGSNKSGGYNPPKSISYDQGKFGRMFPSLPPFAQDTRQIRDALKELGRKGGIMDAKEDTDIAVNPNLARDLIIDPALSLINPNNPNLVAGMTFLGQFLDHDITFDPVSNLERQSDPESIRNFRRPLFELDSMYGSGPSASPYLYDQSADGEGIKFYVEEISGAAAVSAGGFVRYDLPRNSQGTALLGDPRNDENLMVSQLHLAMLRFHNAVVDYVKAQSSLTDPDEVFTEAQRLVRWHYQWIIIHEYLVRTVGKPLVDNILINGRKFYKWHNQPFIPIEFSAAAYRFGHSQVRPSYRSNFGPIPSDINSQIFRLIFNDNLADEPDPDDLRGGKRAPSRFIDWQTFFDFGDGKVRPSKKIDTKLSTTLFDLPAVRGDIQSLAQLNLLRGLTFSLPSGQSVAKAMNLPILNTTDLADLVDFKLHQRTPLWFYILREAEVKENGERLGPVGGRIIAEVFLGLLQGDSMSYLRQDPRWIPTLPSTVEGTFRMADLLRFAGVVAPL</sequence>
<keyword evidence="4" id="KW-0575">Peroxidase</keyword>
<organism evidence="4 5">
    <name type="scientific">Nitrosomonas europaea (strain ATCC 19718 / CIP 103999 / KCTC 2705 / NBRC 14298)</name>
    <dbReference type="NCBI Taxonomy" id="228410"/>
    <lineage>
        <taxon>Bacteria</taxon>
        <taxon>Pseudomonadati</taxon>
        <taxon>Pseudomonadota</taxon>
        <taxon>Betaproteobacteria</taxon>
        <taxon>Nitrosomonadales</taxon>
        <taxon>Nitrosomonadaceae</taxon>
        <taxon>Nitrosomonas</taxon>
    </lineage>
</organism>
<evidence type="ECO:0000256" key="3">
    <source>
        <dbReference type="ARBA" id="ARBA00023180"/>
    </source>
</evidence>
<dbReference type="PeroxiBase" id="4114">
    <property type="entry name" value="NePxc01"/>
</dbReference>
<gene>
    <name evidence="4" type="ordered locus">NE2038</name>
</gene>
<reference evidence="4 5" key="1">
    <citation type="journal article" date="2003" name="J. Bacteriol.">
        <title>Complete genome sequence of the ammonia-oxidizing bacterium and obligate chemolithoautotroph Nitrosomonas europaea.</title>
        <authorList>
            <person name="Chain P."/>
            <person name="Lamerdin J."/>
            <person name="Larimer F."/>
            <person name="Regala W."/>
            <person name="Land M."/>
            <person name="Hauser L."/>
            <person name="Hooper A."/>
            <person name="Klotz M."/>
            <person name="Norton J."/>
            <person name="Sayavedra-Soto L."/>
            <person name="Arciero D."/>
            <person name="Hommes N."/>
            <person name="Whittaker M."/>
            <person name="Arp D."/>
        </authorList>
    </citation>
    <scope>NUCLEOTIDE SEQUENCE [LARGE SCALE GENOMIC DNA]</scope>
    <source>
        <strain evidence="5">ATCC 19718 / CIP 103999 / KCTC 2705 / NBRC 14298</strain>
    </source>
</reference>
<dbReference type="GO" id="GO:0005576">
    <property type="term" value="C:extracellular region"/>
    <property type="evidence" value="ECO:0007669"/>
    <property type="project" value="UniProtKB-SubCell"/>
</dbReference>
<keyword evidence="3" id="KW-0325">Glycoprotein</keyword>
<proteinExistence type="predicted"/>
<dbReference type="eggNOG" id="COG2373">
    <property type="taxonomic scope" value="Bacteria"/>
</dbReference>
<dbReference type="GeneID" id="87105176"/>
<dbReference type="PhylomeDB" id="Q82T80"/>
<evidence type="ECO:0000256" key="1">
    <source>
        <dbReference type="ARBA" id="ARBA00004613"/>
    </source>
</evidence>
<dbReference type="InterPro" id="IPR010255">
    <property type="entry name" value="Haem_peroxidase_sf"/>
</dbReference>
<dbReference type="STRING" id="228410.NE2038"/>
<dbReference type="HOGENOM" id="CLU_027852_0_0_4"/>
<dbReference type="Pfam" id="PF03098">
    <property type="entry name" value="An_peroxidase"/>
    <property type="match status" value="1"/>
</dbReference>